<evidence type="ECO:0000256" key="4">
    <source>
        <dbReference type="ARBA" id="ARBA00022728"/>
    </source>
</evidence>
<evidence type="ECO:0000256" key="6">
    <source>
        <dbReference type="ARBA" id="ARBA00023187"/>
    </source>
</evidence>
<feature type="region of interest" description="Disordered" evidence="10">
    <location>
        <begin position="116"/>
        <end position="153"/>
    </location>
</feature>
<dbReference type="SUPFAM" id="SSF50978">
    <property type="entry name" value="WD40 repeat-like"/>
    <property type="match status" value="1"/>
</dbReference>
<dbReference type="InterPro" id="IPR032847">
    <property type="entry name" value="PRPF17"/>
</dbReference>
<dbReference type="FunFam" id="2.130.10.10:FF:000034">
    <property type="entry name" value="Pre-mRNA-processing factor 17, putative"/>
    <property type="match status" value="1"/>
</dbReference>
<keyword evidence="5" id="KW-0677">Repeat</keyword>
<dbReference type="AlphaFoldDB" id="A0A0F4G7X3"/>
<evidence type="ECO:0000256" key="7">
    <source>
        <dbReference type="ARBA" id="ARBA00023242"/>
    </source>
</evidence>
<name>A0A0F4G7X3_9PEZI</name>
<dbReference type="Proteomes" id="UP000033647">
    <property type="component" value="Unassembled WGS sequence"/>
</dbReference>
<dbReference type="EMBL" id="LAFY01004271">
    <property type="protein sequence ID" value="KJX93456.1"/>
    <property type="molecule type" value="Genomic_DNA"/>
</dbReference>
<feature type="repeat" description="WD" evidence="9">
    <location>
        <begin position="491"/>
        <end position="524"/>
    </location>
</feature>
<dbReference type="PROSITE" id="PS50082">
    <property type="entry name" value="WD_REPEATS_2"/>
    <property type="match status" value="4"/>
</dbReference>
<dbReference type="CDD" id="cd00200">
    <property type="entry name" value="WD40"/>
    <property type="match status" value="1"/>
</dbReference>
<evidence type="ECO:0000256" key="3">
    <source>
        <dbReference type="ARBA" id="ARBA00022664"/>
    </source>
</evidence>
<dbReference type="InterPro" id="IPR036322">
    <property type="entry name" value="WD40_repeat_dom_sf"/>
</dbReference>
<keyword evidence="4" id="KW-0747">Spliceosome</keyword>
<feature type="repeat" description="WD" evidence="9">
    <location>
        <begin position="223"/>
        <end position="265"/>
    </location>
</feature>
<feature type="compositionally biased region" description="Acidic residues" evidence="10">
    <location>
        <begin position="120"/>
        <end position="145"/>
    </location>
</feature>
<dbReference type="GO" id="GO:0071014">
    <property type="term" value="C:post-mRNA release spliceosomal complex"/>
    <property type="evidence" value="ECO:0007669"/>
    <property type="project" value="EnsemblFungi"/>
</dbReference>
<evidence type="ECO:0000256" key="1">
    <source>
        <dbReference type="ARBA" id="ARBA00004123"/>
    </source>
</evidence>
<dbReference type="InterPro" id="IPR001680">
    <property type="entry name" value="WD40_rpt"/>
</dbReference>
<feature type="region of interest" description="Disordered" evidence="10">
    <location>
        <begin position="73"/>
        <end position="99"/>
    </location>
</feature>
<dbReference type="PROSITE" id="PS50294">
    <property type="entry name" value="WD_REPEATS_REGION"/>
    <property type="match status" value="4"/>
</dbReference>
<protein>
    <recommendedName>
        <fullName evidence="8">Pre-mRNA-processing factor 17</fullName>
    </recommendedName>
</protein>
<evidence type="ECO:0000313" key="11">
    <source>
        <dbReference type="EMBL" id="KJX93456.1"/>
    </source>
</evidence>
<dbReference type="STRING" id="1047168.A0A0F4G7X3"/>
<evidence type="ECO:0000256" key="5">
    <source>
        <dbReference type="ARBA" id="ARBA00022737"/>
    </source>
</evidence>
<dbReference type="GO" id="GO:0000974">
    <property type="term" value="C:Prp19 complex"/>
    <property type="evidence" value="ECO:0007669"/>
    <property type="project" value="EnsemblFungi"/>
</dbReference>
<keyword evidence="2 9" id="KW-0853">WD repeat</keyword>
<feature type="repeat" description="WD" evidence="9">
    <location>
        <begin position="267"/>
        <end position="308"/>
    </location>
</feature>
<keyword evidence="12" id="KW-1185">Reference proteome</keyword>
<accession>A0A0F4G7X3</accession>
<evidence type="ECO:0000256" key="2">
    <source>
        <dbReference type="ARBA" id="ARBA00022574"/>
    </source>
</evidence>
<dbReference type="GO" id="GO:0045292">
    <property type="term" value="P:mRNA cis splicing, via spliceosome"/>
    <property type="evidence" value="ECO:0007669"/>
    <property type="project" value="EnsemblFungi"/>
</dbReference>
<dbReference type="SMART" id="SM00320">
    <property type="entry name" value="WD40"/>
    <property type="match status" value="6"/>
</dbReference>
<keyword evidence="6" id="KW-0508">mRNA splicing</keyword>
<keyword evidence="7" id="KW-0539">Nucleus</keyword>
<sequence length="524" mass="58582">MHNFTLPCYPLQFSQSTSTLAIMSLVPARNGANGPPTRAANLVTDKPFQTSTKGKVPTGYAEEIAISEQSFRSLHRDVQNRQSAGKKRKREVKGDSSKVYGADAYKGPWAKYEERRIDSDSGEEVEVEVSGDESGEEEVVYEEDSILPQPTKGTLAGTSYGEISADKETSTFEGTQQYDYQGRTYMHVPQDLDIDLVADFENLDLKCYHPKKLIHTYRSASNKPAHEKALTALKFFPNSGHLLLSAAADGKVKLWDAYHARELLRTYSGHTKSVVDVDFSPDGTSFITASYDRYMKVWNTETGQCTSRFSTSSTPHVVRWNPSDPSGHEFLAGLHNNKIAQFDTRLPADGEKKNPVQEYDHHLGPVNTITFIDSNRRFITTSDDKSLRAWEYNIPVPIKFIAEPYMFPMVKSVSHPSKASVLMQSSDNTIKVYNSGEKIRQNRKKDFRGHNNAGYAIDIDVSPDGGIVTSGDSGGFVCFWDWKTCKMWHKIKASDAAVVSVAWHPRESSKVVTGDLNGVVKYWD</sequence>
<feature type="repeat" description="WD" evidence="9">
    <location>
        <begin position="359"/>
        <end position="391"/>
    </location>
</feature>
<dbReference type="Gene3D" id="2.130.10.10">
    <property type="entry name" value="YVTN repeat-like/Quinoprotein amine dehydrogenase"/>
    <property type="match status" value="1"/>
</dbReference>
<comment type="subcellular location">
    <subcellularLocation>
        <location evidence="1">Nucleus</location>
    </subcellularLocation>
</comment>
<comment type="caution">
    <text evidence="11">The sequence shown here is derived from an EMBL/GenBank/DDBJ whole genome shotgun (WGS) entry which is preliminary data.</text>
</comment>
<organism evidence="11 12">
    <name type="scientific">Zymoseptoria brevis</name>
    <dbReference type="NCBI Taxonomy" id="1047168"/>
    <lineage>
        <taxon>Eukaryota</taxon>
        <taxon>Fungi</taxon>
        <taxon>Dikarya</taxon>
        <taxon>Ascomycota</taxon>
        <taxon>Pezizomycotina</taxon>
        <taxon>Dothideomycetes</taxon>
        <taxon>Dothideomycetidae</taxon>
        <taxon>Mycosphaerellales</taxon>
        <taxon>Mycosphaerellaceae</taxon>
        <taxon>Zymoseptoria</taxon>
    </lineage>
</organism>
<dbReference type="OrthoDB" id="10257301at2759"/>
<dbReference type="PANTHER" id="PTHR43979">
    <property type="entry name" value="PRE-MRNA-PROCESSING FACTOR 17"/>
    <property type="match status" value="1"/>
</dbReference>
<dbReference type="PANTHER" id="PTHR43979:SF1">
    <property type="entry name" value="PRE-MRNA-PROCESSING FACTOR 17"/>
    <property type="match status" value="1"/>
</dbReference>
<reference evidence="11 12" key="1">
    <citation type="submission" date="2015-03" db="EMBL/GenBank/DDBJ databases">
        <title>RNA-seq based gene annotation and comparative genomics of four Zymoseptoria species reveal species-specific pathogenicity related genes and transposable element activity.</title>
        <authorList>
            <person name="Grandaubert J."/>
            <person name="Bhattacharyya A."/>
            <person name="Stukenbrock E.H."/>
        </authorList>
    </citation>
    <scope>NUCLEOTIDE SEQUENCE [LARGE SCALE GENOMIC DNA]</scope>
    <source>
        <strain evidence="11 12">Zb18110</strain>
    </source>
</reference>
<proteinExistence type="predicted"/>
<evidence type="ECO:0000256" key="8">
    <source>
        <dbReference type="ARBA" id="ARBA00068146"/>
    </source>
</evidence>
<dbReference type="Pfam" id="PF00400">
    <property type="entry name" value="WD40"/>
    <property type="match status" value="5"/>
</dbReference>
<keyword evidence="3" id="KW-0507">mRNA processing</keyword>
<dbReference type="GO" id="GO:0071013">
    <property type="term" value="C:catalytic step 2 spliceosome"/>
    <property type="evidence" value="ECO:0007669"/>
    <property type="project" value="InterPro"/>
</dbReference>
<gene>
    <name evidence="11" type="ORF">TI39_contig4312g00006</name>
</gene>
<dbReference type="InterPro" id="IPR015943">
    <property type="entry name" value="WD40/YVTN_repeat-like_dom_sf"/>
</dbReference>
<evidence type="ECO:0000313" key="12">
    <source>
        <dbReference type="Proteomes" id="UP000033647"/>
    </source>
</evidence>
<evidence type="ECO:0000256" key="10">
    <source>
        <dbReference type="SAM" id="MobiDB-lite"/>
    </source>
</evidence>
<dbReference type="GO" id="GO:0003729">
    <property type="term" value="F:mRNA binding"/>
    <property type="evidence" value="ECO:0007669"/>
    <property type="project" value="TreeGrafter"/>
</dbReference>
<evidence type="ECO:0000256" key="9">
    <source>
        <dbReference type="PROSITE-ProRule" id="PRU00221"/>
    </source>
</evidence>